<feature type="transmembrane region" description="Helical" evidence="15">
    <location>
        <begin position="170"/>
        <end position="191"/>
    </location>
</feature>
<keyword evidence="7" id="KW-0249">Electron transport</keyword>
<dbReference type="Pfam" id="PF08022">
    <property type="entry name" value="FAD_binding_8"/>
    <property type="match status" value="1"/>
</dbReference>
<feature type="domain" description="FAD-binding FR-type" evidence="16">
    <location>
        <begin position="311"/>
        <end position="430"/>
    </location>
</feature>
<feature type="transmembrane region" description="Helical" evidence="15">
    <location>
        <begin position="271"/>
        <end position="291"/>
    </location>
</feature>
<evidence type="ECO:0000256" key="8">
    <source>
        <dbReference type="ARBA" id="ARBA00022989"/>
    </source>
</evidence>
<keyword evidence="10" id="KW-0406">Ion transport</keyword>
<evidence type="ECO:0000256" key="6">
    <source>
        <dbReference type="ARBA" id="ARBA00022692"/>
    </source>
</evidence>
<evidence type="ECO:0000256" key="13">
    <source>
        <dbReference type="ARBA" id="ARBA00048483"/>
    </source>
</evidence>
<keyword evidence="6 15" id="KW-0812">Transmembrane</keyword>
<dbReference type="InterPro" id="IPR013121">
    <property type="entry name" value="Fe_red_NAD-bd_6"/>
</dbReference>
<dbReference type="Pfam" id="PF08030">
    <property type="entry name" value="NAD_binding_6"/>
    <property type="match status" value="1"/>
</dbReference>
<evidence type="ECO:0000256" key="12">
    <source>
        <dbReference type="ARBA" id="ARBA00023180"/>
    </source>
</evidence>
<dbReference type="AlphaFoldDB" id="A0AAD3TX43"/>
<dbReference type="Proteomes" id="UP001222932">
    <property type="component" value="Unassembled WGS sequence"/>
</dbReference>
<dbReference type="Pfam" id="PF01794">
    <property type="entry name" value="Ferric_reduct"/>
    <property type="match status" value="1"/>
</dbReference>
<feature type="region of interest" description="Disordered" evidence="14">
    <location>
        <begin position="518"/>
        <end position="551"/>
    </location>
</feature>
<keyword evidence="11 15" id="KW-0472">Membrane</keyword>
<evidence type="ECO:0000313" key="18">
    <source>
        <dbReference type="Proteomes" id="UP001222932"/>
    </source>
</evidence>
<reference evidence="17" key="1">
    <citation type="journal article" date="2023" name="BMC Genomics">
        <title>Chromosome-level genome assemblies of Cutaneotrichosporon spp. (Trichosporonales, Basidiomycota) reveal imbalanced evolution between nucleotide sequences and chromosome synteny.</title>
        <authorList>
            <person name="Kobayashi Y."/>
            <person name="Kayamori A."/>
            <person name="Aoki K."/>
            <person name="Shiwa Y."/>
            <person name="Matsutani M."/>
            <person name="Fujita N."/>
            <person name="Sugita T."/>
            <person name="Iwasaki W."/>
            <person name="Tanaka N."/>
            <person name="Takashima M."/>
        </authorList>
    </citation>
    <scope>NUCLEOTIDE SEQUENCE</scope>
    <source>
        <strain evidence="17">HIS016</strain>
    </source>
</reference>
<evidence type="ECO:0000256" key="4">
    <source>
        <dbReference type="ARBA" id="ARBA00022448"/>
    </source>
</evidence>
<reference evidence="17" key="2">
    <citation type="submission" date="2023-06" db="EMBL/GenBank/DDBJ databases">
        <authorList>
            <person name="Kobayashi Y."/>
            <person name="Kayamori A."/>
            <person name="Aoki K."/>
            <person name="Shiwa Y."/>
            <person name="Fujita N."/>
            <person name="Sugita T."/>
            <person name="Iwasaki W."/>
            <person name="Tanaka N."/>
            <person name="Takashima M."/>
        </authorList>
    </citation>
    <scope>NUCLEOTIDE SEQUENCE</scope>
    <source>
        <strain evidence="17">HIS016</strain>
    </source>
</reference>
<dbReference type="GO" id="GO:0006826">
    <property type="term" value="P:iron ion transport"/>
    <property type="evidence" value="ECO:0007669"/>
    <property type="project" value="TreeGrafter"/>
</dbReference>
<dbReference type="InterPro" id="IPR017938">
    <property type="entry name" value="Riboflavin_synthase-like_b-brl"/>
</dbReference>
<keyword evidence="12" id="KW-0325">Glycoprotein</keyword>
<evidence type="ECO:0000256" key="3">
    <source>
        <dbReference type="ARBA" id="ARBA00012668"/>
    </source>
</evidence>
<evidence type="ECO:0000256" key="15">
    <source>
        <dbReference type="SAM" id="Phobius"/>
    </source>
</evidence>
<evidence type="ECO:0000259" key="16">
    <source>
        <dbReference type="PROSITE" id="PS51384"/>
    </source>
</evidence>
<dbReference type="Gene3D" id="3.40.50.80">
    <property type="entry name" value="Nucleotide-binding domain of ferredoxin-NADP reductase (FNR) module"/>
    <property type="match status" value="1"/>
</dbReference>
<dbReference type="EMBL" id="BTCM01000005">
    <property type="protein sequence ID" value="GMK58481.1"/>
    <property type="molecule type" value="Genomic_DNA"/>
</dbReference>
<organism evidence="17 18">
    <name type="scientific">Cutaneotrichosporon spelunceum</name>
    <dbReference type="NCBI Taxonomy" id="1672016"/>
    <lineage>
        <taxon>Eukaryota</taxon>
        <taxon>Fungi</taxon>
        <taxon>Dikarya</taxon>
        <taxon>Basidiomycota</taxon>
        <taxon>Agaricomycotina</taxon>
        <taxon>Tremellomycetes</taxon>
        <taxon>Trichosporonales</taxon>
        <taxon>Trichosporonaceae</taxon>
        <taxon>Cutaneotrichosporon</taxon>
    </lineage>
</organism>
<name>A0AAD3TX43_9TREE</name>
<dbReference type="InterPro" id="IPR039261">
    <property type="entry name" value="FNR_nucleotide-bd"/>
</dbReference>
<dbReference type="PANTHER" id="PTHR32361:SF9">
    <property type="entry name" value="FERRIC REDUCTASE TRANSMEMBRANE COMPONENT 3-RELATED"/>
    <property type="match status" value="1"/>
</dbReference>
<dbReference type="GO" id="GO:0015677">
    <property type="term" value="P:copper ion import"/>
    <property type="evidence" value="ECO:0007669"/>
    <property type="project" value="TreeGrafter"/>
</dbReference>
<evidence type="ECO:0000313" key="17">
    <source>
        <dbReference type="EMBL" id="GMK58481.1"/>
    </source>
</evidence>
<keyword evidence="8 15" id="KW-1133">Transmembrane helix</keyword>
<dbReference type="PANTHER" id="PTHR32361">
    <property type="entry name" value="FERRIC/CUPRIC REDUCTASE TRANSMEMBRANE COMPONENT"/>
    <property type="match status" value="1"/>
</dbReference>
<keyword evidence="18" id="KW-1185">Reference proteome</keyword>
<dbReference type="InterPro" id="IPR051410">
    <property type="entry name" value="Ferric/Cupric_Reductase"/>
</dbReference>
<dbReference type="CDD" id="cd06186">
    <property type="entry name" value="NOX_Duox_like_FAD_NADP"/>
    <property type="match status" value="1"/>
</dbReference>
<comment type="subcellular location">
    <subcellularLocation>
        <location evidence="1">Cell membrane</location>
        <topology evidence="1">Multi-pass membrane protein</topology>
    </subcellularLocation>
</comment>
<dbReference type="InterPro" id="IPR017927">
    <property type="entry name" value="FAD-bd_FR_type"/>
</dbReference>
<comment type="caution">
    <text evidence="17">The sequence shown here is derived from an EMBL/GenBank/DDBJ whole genome shotgun (WGS) entry which is preliminary data.</text>
</comment>
<dbReference type="GO" id="GO:0006879">
    <property type="term" value="P:intracellular iron ion homeostasis"/>
    <property type="evidence" value="ECO:0007669"/>
    <property type="project" value="TreeGrafter"/>
</dbReference>
<feature type="transmembrane region" description="Helical" evidence="15">
    <location>
        <begin position="68"/>
        <end position="84"/>
    </location>
</feature>
<sequence length="633" mass="68552">MEEGSASRTASRGSASATLAAATSAIAEAAKASASASSGKNQWAPYNSKGAYKAAQAKVTEDAIFTKYYVIAGVAFGCLCLWAWRSATTYYYRRKFWDRSAGQVSRERGALSRASSAVTATVNNWAYVKVLPLWMFANVTAAEWFWSAAYLGITLGLGFWGCYWQGKLDYANPMGFVAFGQIPILIALAGRNNTVSWVTGISYEKLNYLHRTAGRVAVLTTWIHAFGWVQKGLGNHGPGSDVFLTGMLSAIAGLIMLLTSFALVRRVLYEFFLVVHIAMCFIFIIGAWYHWPRLGWWPMTGLILWGFDRGVGFVRLIIVNKAWLIPFRSKREQHSACTVELVDPSVLRITVANRNLTWSPGQHALLTMPQVATLRYEQHPFTMASVAGDAVFLVRVQGGFTARLLHRLQSTTDTSLNCYLEGPYGMSRHSQLLGHDTLLLVCGGTGITYGCAHLLGALAAAQNGRTSLLAVRLVWNVRDAAHIAWIAPLLNAALEKGTGRMSVTVDIYVTRTGVVEPDALGDSPAHEGGDSGATTPDTGSDEDKGVSEKGDTYGLTEAAARVVCFHRGRSPVEMILRADTGSSASVAAGVAVGVCGPSELQMDVRRAVCRVNSARAILDGQPPIEMHVESFGW</sequence>
<proteinExistence type="inferred from homology"/>
<comment type="similarity">
    <text evidence="2">Belongs to the ferric reductase (FRE) family.</text>
</comment>
<dbReference type="EC" id="1.16.1.9" evidence="3"/>
<evidence type="ECO:0000256" key="2">
    <source>
        <dbReference type="ARBA" id="ARBA00006278"/>
    </source>
</evidence>
<accession>A0AAD3TX43</accession>
<evidence type="ECO:0000256" key="7">
    <source>
        <dbReference type="ARBA" id="ARBA00022982"/>
    </source>
</evidence>
<feature type="compositionally biased region" description="Basic and acidic residues" evidence="14">
    <location>
        <begin position="541"/>
        <end position="551"/>
    </location>
</feature>
<feature type="transmembrane region" description="Helical" evidence="15">
    <location>
        <begin position="144"/>
        <end position="164"/>
    </location>
</feature>
<evidence type="ECO:0000256" key="5">
    <source>
        <dbReference type="ARBA" id="ARBA00022475"/>
    </source>
</evidence>
<dbReference type="GO" id="GO:0005886">
    <property type="term" value="C:plasma membrane"/>
    <property type="evidence" value="ECO:0007669"/>
    <property type="project" value="UniProtKB-SubCell"/>
</dbReference>
<evidence type="ECO:0000256" key="14">
    <source>
        <dbReference type="SAM" id="MobiDB-lite"/>
    </source>
</evidence>
<dbReference type="SFLD" id="SFLDS00052">
    <property type="entry name" value="Ferric_Reductase_Domain"/>
    <property type="match status" value="1"/>
</dbReference>
<gene>
    <name evidence="17" type="primary">FRP1</name>
    <name evidence="17" type="ORF">CspeluHIS016_0505130</name>
</gene>
<feature type="transmembrane region" description="Helical" evidence="15">
    <location>
        <begin position="242"/>
        <end position="264"/>
    </location>
</feature>
<evidence type="ECO:0000256" key="1">
    <source>
        <dbReference type="ARBA" id="ARBA00004651"/>
    </source>
</evidence>
<dbReference type="SUPFAM" id="SSF63380">
    <property type="entry name" value="Riboflavin synthase domain-like"/>
    <property type="match status" value="1"/>
</dbReference>
<protein>
    <recommendedName>
        <fullName evidence="3">ferric-chelate reductase (NADPH)</fullName>
        <ecNumber evidence="3">1.16.1.9</ecNumber>
    </recommendedName>
</protein>
<dbReference type="SFLD" id="SFLDG01168">
    <property type="entry name" value="Ferric_reductase_subgroup_(FRE"/>
    <property type="match status" value="1"/>
</dbReference>
<comment type="catalytic activity">
    <reaction evidence="13">
        <text>2 a Fe(II)-siderophore + NADP(+) + H(+) = 2 a Fe(III)-siderophore + NADPH</text>
        <dbReference type="Rhea" id="RHEA:28795"/>
        <dbReference type="Rhea" id="RHEA-COMP:11342"/>
        <dbReference type="Rhea" id="RHEA-COMP:11344"/>
        <dbReference type="ChEBI" id="CHEBI:15378"/>
        <dbReference type="ChEBI" id="CHEBI:29033"/>
        <dbReference type="ChEBI" id="CHEBI:29034"/>
        <dbReference type="ChEBI" id="CHEBI:57783"/>
        <dbReference type="ChEBI" id="CHEBI:58349"/>
        <dbReference type="EC" id="1.16.1.9"/>
    </reaction>
</comment>
<evidence type="ECO:0000256" key="10">
    <source>
        <dbReference type="ARBA" id="ARBA00023065"/>
    </source>
</evidence>
<feature type="transmembrane region" description="Helical" evidence="15">
    <location>
        <begin position="303"/>
        <end position="324"/>
    </location>
</feature>
<evidence type="ECO:0000256" key="11">
    <source>
        <dbReference type="ARBA" id="ARBA00023136"/>
    </source>
</evidence>
<keyword evidence="5" id="KW-1003">Cell membrane</keyword>
<dbReference type="PROSITE" id="PS51384">
    <property type="entry name" value="FAD_FR"/>
    <property type="match status" value="1"/>
</dbReference>
<evidence type="ECO:0000256" key="9">
    <source>
        <dbReference type="ARBA" id="ARBA00023002"/>
    </source>
</evidence>
<dbReference type="InterPro" id="IPR013112">
    <property type="entry name" value="FAD-bd_8"/>
</dbReference>
<dbReference type="InterPro" id="IPR013130">
    <property type="entry name" value="Fe3_Rdtase_TM_dom"/>
</dbReference>
<dbReference type="GO" id="GO:0052851">
    <property type="term" value="F:ferric-chelate reductase (NADPH) activity"/>
    <property type="evidence" value="ECO:0007669"/>
    <property type="project" value="UniProtKB-EC"/>
</dbReference>
<keyword evidence="9" id="KW-0560">Oxidoreductase</keyword>
<dbReference type="SUPFAM" id="SSF52343">
    <property type="entry name" value="Ferredoxin reductase-like, C-terminal NADP-linked domain"/>
    <property type="match status" value="1"/>
</dbReference>
<keyword evidence="4" id="KW-0813">Transport</keyword>